<evidence type="ECO:0000313" key="1">
    <source>
        <dbReference type="EMBL" id="MDR7210412.1"/>
    </source>
</evidence>
<dbReference type="EMBL" id="JAVDWQ010000007">
    <property type="protein sequence ID" value="MDR7210412.1"/>
    <property type="molecule type" value="Genomic_DNA"/>
</dbReference>
<protein>
    <submittedName>
        <fullName evidence="1">Toxin YoeB</fullName>
        <ecNumber evidence="1">3.1.-.-</ecNumber>
    </submittedName>
</protein>
<dbReference type="EC" id="3.1.-.-" evidence="1"/>
<proteinExistence type="predicted"/>
<keyword evidence="2" id="KW-1185">Reference proteome</keyword>
<comment type="caution">
    <text evidence="1">The sequence shown here is derived from an EMBL/GenBank/DDBJ whole genome shotgun (WGS) entry which is preliminary data.</text>
</comment>
<dbReference type="Proteomes" id="UP001269081">
    <property type="component" value="Unassembled WGS sequence"/>
</dbReference>
<dbReference type="RefSeq" id="WP_310281425.1">
    <property type="nucleotide sequence ID" value="NZ_JAVDWQ010000007.1"/>
</dbReference>
<dbReference type="GO" id="GO:0016787">
    <property type="term" value="F:hydrolase activity"/>
    <property type="evidence" value="ECO:0007669"/>
    <property type="project" value="UniProtKB-KW"/>
</dbReference>
<gene>
    <name evidence="1" type="ORF">J2W48_002353</name>
</gene>
<name>A0ABU1Y842_9FLAO</name>
<dbReference type="Gene3D" id="3.30.2310.20">
    <property type="entry name" value="RelE-like"/>
    <property type="match status" value="1"/>
</dbReference>
<dbReference type="InterPro" id="IPR035093">
    <property type="entry name" value="RelE/ParE_toxin_dom_sf"/>
</dbReference>
<reference evidence="1 2" key="1">
    <citation type="submission" date="2023-07" db="EMBL/GenBank/DDBJ databases">
        <title>Sorghum-associated microbial communities from plants grown in Nebraska, USA.</title>
        <authorList>
            <person name="Schachtman D."/>
        </authorList>
    </citation>
    <scope>NUCLEOTIDE SEQUENCE [LARGE SCALE GENOMIC DNA]</scope>
    <source>
        <strain evidence="1 2">4129</strain>
    </source>
</reference>
<organism evidence="1 2">
    <name type="scientific">Flavobacterium piscis</name>
    <dbReference type="NCBI Taxonomy" id="1114874"/>
    <lineage>
        <taxon>Bacteria</taxon>
        <taxon>Pseudomonadati</taxon>
        <taxon>Bacteroidota</taxon>
        <taxon>Flavobacteriia</taxon>
        <taxon>Flavobacteriales</taxon>
        <taxon>Flavobacteriaceae</taxon>
        <taxon>Flavobacterium</taxon>
    </lineage>
</organism>
<evidence type="ECO:0000313" key="2">
    <source>
        <dbReference type="Proteomes" id="UP001269081"/>
    </source>
</evidence>
<accession>A0ABU1Y842</accession>
<sequence length="101" mass="12212">MVQRTRRIVWTTFAKESKYTIFLYWNQRNKSTAYSRKLNVLFQEALNQVLKFPESSIESDNFNIRLKIVSHFEIIYKITPNEIIVLDIWDTRQNPNNFPIK</sequence>
<keyword evidence="1" id="KW-0378">Hydrolase</keyword>